<keyword evidence="1 4" id="KW-0238">DNA-binding</keyword>
<evidence type="ECO:0000259" key="6">
    <source>
        <dbReference type="PROSITE" id="PS50071"/>
    </source>
</evidence>
<reference evidence="7 8" key="1">
    <citation type="journal article" date="2020" name="Genome Biol. Evol.">
        <title>Comparative genomics of strictly vertically transmitted, feminizing microsporidia endosymbionts of amphipod crustaceans.</title>
        <authorList>
            <person name="Cormier A."/>
            <person name="Chebbi M.A."/>
            <person name="Giraud I."/>
            <person name="Wattier R."/>
            <person name="Teixeira M."/>
            <person name="Gilbert C."/>
            <person name="Rigaud T."/>
            <person name="Cordaux R."/>
        </authorList>
    </citation>
    <scope>NUCLEOTIDE SEQUENCE [LARGE SCALE GENOMIC DNA]</scope>
    <source>
        <strain evidence="7 8">Ou3-Ou53</strain>
    </source>
</reference>
<evidence type="ECO:0000256" key="2">
    <source>
        <dbReference type="ARBA" id="ARBA00023155"/>
    </source>
</evidence>
<dbReference type="Gene3D" id="1.10.10.60">
    <property type="entry name" value="Homeodomain-like"/>
    <property type="match status" value="1"/>
</dbReference>
<evidence type="ECO:0000256" key="3">
    <source>
        <dbReference type="ARBA" id="ARBA00023242"/>
    </source>
</evidence>
<feature type="DNA-binding region" description="Homeobox" evidence="4">
    <location>
        <begin position="30"/>
        <end position="89"/>
    </location>
</feature>
<dbReference type="GO" id="GO:0005634">
    <property type="term" value="C:nucleus"/>
    <property type="evidence" value="ECO:0007669"/>
    <property type="project" value="UniProtKB-SubCell"/>
</dbReference>
<keyword evidence="2 4" id="KW-0371">Homeobox</keyword>
<proteinExistence type="predicted"/>
<evidence type="ECO:0000313" key="7">
    <source>
        <dbReference type="EMBL" id="KAF9764295.1"/>
    </source>
</evidence>
<dbReference type="SUPFAM" id="SSF46689">
    <property type="entry name" value="Homeodomain-like"/>
    <property type="match status" value="1"/>
</dbReference>
<sequence>MIQDINRQELTIQAALGLVKLSKEGKEDECEFMRNKKTDFQNTVLKDVFDLTMYPSSQTKMDLSIMLDLSTRTIQIWFQNERRNRKEQMASNPSKINTEKFEVSALILWRIYEKAKMKSKK</sequence>
<dbReference type="PANTHER" id="PTHR36968">
    <property type="entry name" value="HOMEOBOX-DDT DOMAIN PROTEIN RLT2"/>
    <property type="match status" value="1"/>
</dbReference>
<keyword evidence="8" id="KW-1185">Reference proteome</keyword>
<name>A0A9P6H339_9MICR</name>
<dbReference type="CDD" id="cd00086">
    <property type="entry name" value="homeodomain"/>
    <property type="match status" value="1"/>
</dbReference>
<dbReference type="Pfam" id="PF00046">
    <property type="entry name" value="Homeodomain"/>
    <property type="match status" value="1"/>
</dbReference>
<keyword evidence="3 4" id="KW-0539">Nucleus</keyword>
<dbReference type="InterPro" id="IPR009057">
    <property type="entry name" value="Homeodomain-like_sf"/>
</dbReference>
<dbReference type="PROSITE" id="PS50071">
    <property type="entry name" value="HOMEOBOX_2"/>
    <property type="match status" value="1"/>
</dbReference>
<dbReference type="PROSITE" id="PS00027">
    <property type="entry name" value="HOMEOBOX_1"/>
    <property type="match status" value="1"/>
</dbReference>
<comment type="caution">
    <text evidence="7">The sequence shown here is derived from an EMBL/GenBank/DDBJ whole genome shotgun (WGS) entry which is preliminary data.</text>
</comment>
<dbReference type="InterPro" id="IPR001356">
    <property type="entry name" value="HD"/>
</dbReference>
<evidence type="ECO:0000313" key="8">
    <source>
        <dbReference type="Proteomes" id="UP000740883"/>
    </source>
</evidence>
<accession>A0A9P6H339</accession>
<gene>
    <name evidence="7" type="primary">HD-8_2</name>
    <name evidence="7" type="ORF">NGRA_0676</name>
</gene>
<evidence type="ECO:0000256" key="5">
    <source>
        <dbReference type="RuleBase" id="RU000682"/>
    </source>
</evidence>
<dbReference type="AlphaFoldDB" id="A0A9P6H339"/>
<dbReference type="SMART" id="SM00389">
    <property type="entry name" value="HOX"/>
    <property type="match status" value="1"/>
</dbReference>
<organism evidence="7 8">
    <name type="scientific">Nosema granulosis</name>
    <dbReference type="NCBI Taxonomy" id="83296"/>
    <lineage>
        <taxon>Eukaryota</taxon>
        <taxon>Fungi</taxon>
        <taxon>Fungi incertae sedis</taxon>
        <taxon>Microsporidia</taxon>
        <taxon>Nosematidae</taxon>
        <taxon>Nosema</taxon>
    </lineage>
</organism>
<dbReference type="GO" id="GO:0003677">
    <property type="term" value="F:DNA binding"/>
    <property type="evidence" value="ECO:0007669"/>
    <property type="project" value="UniProtKB-UniRule"/>
</dbReference>
<comment type="subcellular location">
    <subcellularLocation>
        <location evidence="4 5">Nucleus</location>
    </subcellularLocation>
</comment>
<dbReference type="PANTHER" id="PTHR36968:SF5">
    <property type="entry name" value="HOMEOBOX-DDT DOMAIN PROTEIN RLT2"/>
    <property type="match status" value="1"/>
</dbReference>
<evidence type="ECO:0000256" key="1">
    <source>
        <dbReference type="ARBA" id="ARBA00023125"/>
    </source>
</evidence>
<dbReference type="EMBL" id="SBJO01000029">
    <property type="protein sequence ID" value="KAF9764295.1"/>
    <property type="molecule type" value="Genomic_DNA"/>
</dbReference>
<feature type="domain" description="Homeobox" evidence="6">
    <location>
        <begin position="28"/>
        <end position="88"/>
    </location>
</feature>
<dbReference type="GO" id="GO:0000981">
    <property type="term" value="F:DNA-binding transcription factor activity, RNA polymerase II-specific"/>
    <property type="evidence" value="ECO:0007669"/>
    <property type="project" value="InterPro"/>
</dbReference>
<evidence type="ECO:0000256" key="4">
    <source>
        <dbReference type="PROSITE-ProRule" id="PRU00108"/>
    </source>
</evidence>
<dbReference type="OrthoDB" id="6159439at2759"/>
<dbReference type="InterPro" id="IPR044977">
    <property type="entry name" value="RLT1-3"/>
</dbReference>
<dbReference type="InterPro" id="IPR017970">
    <property type="entry name" value="Homeobox_CS"/>
</dbReference>
<dbReference type="Proteomes" id="UP000740883">
    <property type="component" value="Unassembled WGS sequence"/>
</dbReference>
<protein>
    <submittedName>
        <fullName evidence="7">Homeobox protein HD-8</fullName>
    </submittedName>
</protein>